<dbReference type="Gene3D" id="3.30.420.10">
    <property type="entry name" value="Ribonuclease H-like superfamily/Ribonuclease H"/>
    <property type="match status" value="2"/>
</dbReference>
<dbReference type="Gramene" id="AUR62043216-RA">
    <property type="protein sequence ID" value="AUR62043216-RA:cds"/>
    <property type="gene ID" value="AUR62043216"/>
</dbReference>
<dbReference type="GO" id="GO:0015074">
    <property type="term" value="P:DNA integration"/>
    <property type="evidence" value="ECO:0007669"/>
    <property type="project" value="InterPro"/>
</dbReference>
<organism evidence="2 3">
    <name type="scientific">Chenopodium quinoa</name>
    <name type="common">Quinoa</name>
    <dbReference type="NCBI Taxonomy" id="63459"/>
    <lineage>
        <taxon>Eukaryota</taxon>
        <taxon>Viridiplantae</taxon>
        <taxon>Streptophyta</taxon>
        <taxon>Embryophyta</taxon>
        <taxon>Tracheophyta</taxon>
        <taxon>Spermatophyta</taxon>
        <taxon>Magnoliopsida</taxon>
        <taxon>eudicotyledons</taxon>
        <taxon>Gunneridae</taxon>
        <taxon>Pentapetalae</taxon>
        <taxon>Caryophyllales</taxon>
        <taxon>Chenopodiaceae</taxon>
        <taxon>Chenopodioideae</taxon>
        <taxon>Atripliceae</taxon>
        <taxon>Chenopodium</taxon>
    </lineage>
</organism>
<protein>
    <recommendedName>
        <fullName evidence="1">Integrase catalytic domain-containing protein</fullName>
    </recommendedName>
</protein>
<dbReference type="PANTHER" id="PTHR48475:SF2">
    <property type="entry name" value="RIBONUCLEASE H"/>
    <property type="match status" value="1"/>
</dbReference>
<dbReference type="OMA" id="HSELAYN"/>
<name>A0A803NB17_CHEQI</name>
<dbReference type="InterPro" id="IPR012337">
    <property type="entry name" value="RNaseH-like_sf"/>
</dbReference>
<evidence type="ECO:0000313" key="2">
    <source>
        <dbReference type="EnsemblPlants" id="AUR62043216-RA:cds"/>
    </source>
</evidence>
<reference evidence="2" key="2">
    <citation type="submission" date="2021-03" db="UniProtKB">
        <authorList>
            <consortium name="EnsemblPlants"/>
        </authorList>
    </citation>
    <scope>IDENTIFICATION</scope>
</reference>
<evidence type="ECO:0000313" key="3">
    <source>
        <dbReference type="Proteomes" id="UP000596660"/>
    </source>
</evidence>
<sequence>MGDPSHPALEQEAQKEVLSLQEPKAMPKWRLHTDGAANIRGVVKDTKMIAYLDVVRNLIKECEEFKIAQVPRNLNTEADALANLGSNINPDEFGAIPLVHIMSPAIEKESTMNIYKIQANPTDEEDSWTKPFKDFFTNKVTPKGEVVAHASTMKASKYCLISNFFSKKTIKYCKEWNISLITSTPRYPQANGQAESSNKVLINNMKTRLEGAKGKWADELPSILWADRTTPKGATGHTPFSLVYGCEAVIPTEIEVPAARYGLMTEDRNHSELAYNLDTIEEIREDVKIRMAVYQQEVARSFNKNVKVKVSKLGDWVLRKVYENTKVVNAGKLAPNWEGSYEITKVVGSGAYRPRNMEGKEV</sequence>
<dbReference type="SUPFAM" id="SSF53098">
    <property type="entry name" value="Ribonuclease H-like"/>
    <property type="match status" value="1"/>
</dbReference>
<dbReference type="InterPro" id="IPR001584">
    <property type="entry name" value="Integrase_cat-core"/>
</dbReference>
<dbReference type="PANTHER" id="PTHR48475">
    <property type="entry name" value="RIBONUCLEASE H"/>
    <property type="match status" value="1"/>
</dbReference>
<dbReference type="InterPro" id="IPR036397">
    <property type="entry name" value="RNaseH_sf"/>
</dbReference>
<evidence type="ECO:0000259" key="1">
    <source>
        <dbReference type="PROSITE" id="PS50994"/>
    </source>
</evidence>
<dbReference type="PROSITE" id="PS50994">
    <property type="entry name" value="INTEGRASE"/>
    <property type="match status" value="1"/>
</dbReference>
<keyword evidence="3" id="KW-1185">Reference proteome</keyword>
<dbReference type="AlphaFoldDB" id="A0A803NB17"/>
<dbReference type="EnsemblPlants" id="AUR62043216-RA">
    <property type="protein sequence ID" value="AUR62043216-RA:cds"/>
    <property type="gene ID" value="AUR62043216"/>
</dbReference>
<dbReference type="Proteomes" id="UP000596660">
    <property type="component" value="Unplaced"/>
</dbReference>
<reference evidence="2" key="1">
    <citation type="journal article" date="2017" name="Nature">
        <title>The genome of Chenopodium quinoa.</title>
        <authorList>
            <person name="Jarvis D.E."/>
            <person name="Ho Y.S."/>
            <person name="Lightfoot D.J."/>
            <person name="Schmoeckel S.M."/>
            <person name="Li B."/>
            <person name="Borm T.J.A."/>
            <person name="Ohyanagi H."/>
            <person name="Mineta K."/>
            <person name="Michell C.T."/>
            <person name="Saber N."/>
            <person name="Kharbatia N.M."/>
            <person name="Rupper R.R."/>
            <person name="Sharp A.R."/>
            <person name="Dally N."/>
            <person name="Boughton B.A."/>
            <person name="Woo Y.H."/>
            <person name="Gao G."/>
            <person name="Schijlen E.G.W.M."/>
            <person name="Guo X."/>
            <person name="Momin A.A."/>
            <person name="Negrao S."/>
            <person name="Al-Babili S."/>
            <person name="Gehring C."/>
            <person name="Roessner U."/>
            <person name="Jung C."/>
            <person name="Murphy K."/>
            <person name="Arold S.T."/>
            <person name="Gojobori T."/>
            <person name="van der Linden C.G."/>
            <person name="van Loo E.N."/>
            <person name="Jellen E.N."/>
            <person name="Maughan P.J."/>
            <person name="Tester M."/>
        </authorList>
    </citation>
    <scope>NUCLEOTIDE SEQUENCE [LARGE SCALE GENOMIC DNA]</scope>
    <source>
        <strain evidence="2">cv. PI 614886</strain>
    </source>
</reference>
<dbReference type="GO" id="GO:0003676">
    <property type="term" value="F:nucleic acid binding"/>
    <property type="evidence" value="ECO:0007669"/>
    <property type="project" value="InterPro"/>
</dbReference>
<feature type="domain" description="Integrase catalytic" evidence="1">
    <location>
        <begin position="162"/>
        <end position="247"/>
    </location>
</feature>
<accession>A0A803NB17</accession>
<proteinExistence type="predicted"/>